<dbReference type="GO" id="GO:0072330">
    <property type="term" value="P:monocarboxylic acid biosynthetic process"/>
    <property type="evidence" value="ECO:0007669"/>
    <property type="project" value="UniProtKB-ARBA"/>
</dbReference>
<dbReference type="Gene3D" id="3.40.50.1820">
    <property type="entry name" value="alpha/beta hydrolase"/>
    <property type="match status" value="1"/>
</dbReference>
<dbReference type="PANTHER" id="PTHR37017">
    <property type="entry name" value="AB HYDROLASE-1 DOMAIN-CONTAINING PROTEIN-RELATED"/>
    <property type="match status" value="1"/>
</dbReference>
<evidence type="ECO:0000259" key="1">
    <source>
        <dbReference type="Pfam" id="PF12697"/>
    </source>
</evidence>
<dbReference type="AlphaFoldDB" id="A0A9W4MKY3"/>
<dbReference type="EMBL" id="CAJVOS010000006">
    <property type="protein sequence ID" value="CAG7941547.1"/>
    <property type="molecule type" value="Genomic_DNA"/>
</dbReference>
<feature type="domain" description="AB hydrolase-1" evidence="1">
    <location>
        <begin position="9"/>
        <end position="241"/>
    </location>
</feature>
<dbReference type="Pfam" id="PF12697">
    <property type="entry name" value="Abhydrolase_6"/>
    <property type="match status" value="1"/>
</dbReference>
<proteinExistence type="predicted"/>
<dbReference type="OrthoDB" id="1263307at2759"/>
<keyword evidence="3" id="KW-1185">Reference proteome</keyword>
<dbReference type="InterPro" id="IPR000073">
    <property type="entry name" value="AB_hydrolase_1"/>
</dbReference>
<protein>
    <recommendedName>
        <fullName evidence="1">AB hydrolase-1 domain-containing protein</fullName>
    </recommendedName>
</protein>
<dbReference type="InterPro" id="IPR052897">
    <property type="entry name" value="Sec-Metab_Biosynth_Hydrolase"/>
</dbReference>
<accession>A0A9W4MKY3</accession>
<organism evidence="2 3">
    <name type="scientific">Penicillium olsonii</name>
    <dbReference type="NCBI Taxonomy" id="99116"/>
    <lineage>
        <taxon>Eukaryota</taxon>
        <taxon>Fungi</taxon>
        <taxon>Dikarya</taxon>
        <taxon>Ascomycota</taxon>
        <taxon>Pezizomycotina</taxon>
        <taxon>Eurotiomycetes</taxon>
        <taxon>Eurotiomycetidae</taxon>
        <taxon>Eurotiales</taxon>
        <taxon>Aspergillaceae</taxon>
        <taxon>Penicillium</taxon>
    </lineage>
</organism>
<reference evidence="2" key="1">
    <citation type="submission" date="2021-07" db="EMBL/GenBank/DDBJ databases">
        <authorList>
            <person name="Branca A.L. A."/>
        </authorList>
    </citation>
    <scope>NUCLEOTIDE SEQUENCE</scope>
</reference>
<evidence type="ECO:0000313" key="3">
    <source>
        <dbReference type="Proteomes" id="UP001153618"/>
    </source>
</evidence>
<sequence>MATTQHPSVVFIPGAWHLPEGFDGVREVLSARGYQTDAVWLPSVGAEVPKNLSDDTAAARHIIEQRVEEGKQVVVVAHSYGGLVGSGAVRDLGYVSRKVAGKQGGVIMLIYMAAFVATKGSAVLDLLGGSPPPWMDFTDNNYIHLSNAPNAATILYNDLSPSEQEKRIAKWAPMSKAAFLEPVSHEPWLELPCMYLIAENDQALPLAAQEAMASMLGTNPSYRCAGSHFPYLDLPEKVADAVELGAQQGLKRC</sequence>
<dbReference type="PANTHER" id="PTHR37017:SF11">
    <property type="entry name" value="ESTERASE_LIPASE_THIOESTERASE DOMAIN-CONTAINING PROTEIN"/>
    <property type="match status" value="1"/>
</dbReference>
<dbReference type="InterPro" id="IPR029058">
    <property type="entry name" value="AB_hydrolase_fold"/>
</dbReference>
<evidence type="ECO:0000313" key="2">
    <source>
        <dbReference type="EMBL" id="CAG7941547.1"/>
    </source>
</evidence>
<dbReference type="GO" id="GO:0017000">
    <property type="term" value="P:antibiotic biosynthetic process"/>
    <property type="evidence" value="ECO:0007669"/>
    <property type="project" value="UniProtKB-ARBA"/>
</dbReference>
<name>A0A9W4MKY3_PENOL</name>
<dbReference type="SUPFAM" id="SSF53474">
    <property type="entry name" value="alpha/beta-Hydrolases"/>
    <property type="match status" value="1"/>
</dbReference>
<comment type="caution">
    <text evidence="2">The sequence shown here is derived from an EMBL/GenBank/DDBJ whole genome shotgun (WGS) entry which is preliminary data.</text>
</comment>
<gene>
    <name evidence="2" type="ORF">POLS_LOCUS199</name>
</gene>
<dbReference type="Proteomes" id="UP001153618">
    <property type="component" value="Unassembled WGS sequence"/>
</dbReference>